<dbReference type="PANTHER" id="PTHR11036:SF92">
    <property type="entry name" value="SEMA DOMAIN-CONTAINING PROTEIN"/>
    <property type="match status" value="1"/>
</dbReference>
<dbReference type="PANTHER" id="PTHR11036">
    <property type="entry name" value="SEMAPHORIN"/>
    <property type="match status" value="1"/>
</dbReference>
<dbReference type="PROSITE" id="PS51004">
    <property type="entry name" value="SEMA"/>
    <property type="match status" value="1"/>
</dbReference>
<reference evidence="6 7" key="1">
    <citation type="submission" date="2024-02" db="UniProtKB">
        <authorList>
            <consortium name="WormBaseParasite"/>
        </authorList>
    </citation>
    <scope>IDENTIFICATION</scope>
</reference>
<keyword evidence="3" id="KW-0732">Signal</keyword>
<evidence type="ECO:0000256" key="2">
    <source>
        <dbReference type="SAM" id="MobiDB-lite"/>
    </source>
</evidence>
<evidence type="ECO:0000313" key="5">
    <source>
        <dbReference type="Proteomes" id="UP000887575"/>
    </source>
</evidence>
<feature type="domain" description="Sema" evidence="4">
    <location>
        <begin position="1"/>
        <end position="449"/>
    </location>
</feature>
<dbReference type="WBParaSite" id="MBELARI_LOCUS18243">
    <property type="protein sequence ID" value="MBELARI_LOCUS18243"/>
    <property type="gene ID" value="MBELARI_LOCUS18243"/>
</dbReference>
<organism evidence="5 7">
    <name type="scientific">Mesorhabditis belari</name>
    <dbReference type="NCBI Taxonomy" id="2138241"/>
    <lineage>
        <taxon>Eukaryota</taxon>
        <taxon>Metazoa</taxon>
        <taxon>Ecdysozoa</taxon>
        <taxon>Nematoda</taxon>
        <taxon>Chromadorea</taxon>
        <taxon>Rhabditida</taxon>
        <taxon>Rhabditina</taxon>
        <taxon>Rhabditomorpha</taxon>
        <taxon>Rhabditoidea</taxon>
        <taxon>Rhabditidae</taxon>
        <taxon>Mesorhabditinae</taxon>
        <taxon>Mesorhabditis</taxon>
    </lineage>
</organism>
<dbReference type="AlphaFoldDB" id="A0AAF3F817"/>
<proteinExistence type="predicted"/>
<dbReference type="SUPFAM" id="SSF101912">
    <property type="entry name" value="Sema domain"/>
    <property type="match status" value="1"/>
</dbReference>
<dbReference type="GO" id="GO:0005886">
    <property type="term" value="C:plasma membrane"/>
    <property type="evidence" value="ECO:0007669"/>
    <property type="project" value="TreeGrafter"/>
</dbReference>
<evidence type="ECO:0000256" key="3">
    <source>
        <dbReference type="SAM" id="SignalP"/>
    </source>
</evidence>
<dbReference type="InterPro" id="IPR001627">
    <property type="entry name" value="Semap_dom"/>
</dbReference>
<dbReference type="InterPro" id="IPR015943">
    <property type="entry name" value="WD40/YVTN_repeat-like_dom_sf"/>
</dbReference>
<dbReference type="Gene3D" id="2.130.10.10">
    <property type="entry name" value="YVTN repeat-like/Quinoprotein amine dehydrogenase"/>
    <property type="match status" value="1"/>
</dbReference>
<feature type="chain" id="PRO_5041856491" description="Sema domain-containing protein" evidence="3">
    <location>
        <begin position="23"/>
        <end position="631"/>
    </location>
</feature>
<feature type="region of interest" description="Disordered" evidence="2">
    <location>
        <begin position="598"/>
        <end position="631"/>
    </location>
</feature>
<dbReference type="GO" id="GO:0071526">
    <property type="term" value="P:semaphorin-plexin signaling pathway"/>
    <property type="evidence" value="ECO:0007669"/>
    <property type="project" value="TreeGrafter"/>
</dbReference>
<dbReference type="WBParaSite" id="MBELARI_LOCUS297">
    <property type="protein sequence ID" value="MBELARI_LOCUS297"/>
    <property type="gene ID" value="MBELARI_LOCUS297"/>
</dbReference>
<dbReference type="Proteomes" id="UP000887575">
    <property type="component" value="Unassembled WGS sequence"/>
</dbReference>
<accession>A0AAF3F817</accession>
<evidence type="ECO:0000313" key="6">
    <source>
        <dbReference type="WBParaSite" id="MBELARI_LOCUS18243"/>
    </source>
</evidence>
<dbReference type="Pfam" id="PF01403">
    <property type="entry name" value="Sema"/>
    <property type="match status" value="1"/>
</dbReference>
<sequence>MIASKKAFLCTFLWIFLEIGQAKVYDLTNVTPNLIFNNESIVKLYDYGSHVLIGGRNAIYNVSLNERELGYSTHKWNASLTAVAECGKIFDAQAACHNDIRVYYPYRSGFVLCGTYALSPMCAQFEDGKLIKQFSGLGQTPPQSEHRSKFLATGSHVFTATVADFSATDPLLLRRDLDGSSSSQLRSPRQGAFEEPEFIEIHSNYQDVLVWFTEAPTDTEKCGMRKETRVARVCARDPGAARPHETEFSSFSKARVECAISEQQQDTLYFNQLKAIKRMGSTRLIGVFQSQLAGLGASALCEFDTADISRTLQRKFEGYQSSSCPRATSQDAQLATRSNPMVEKKISSKPFYYAFDGKDRFTALTIEENFEDIDGRKMDLIWVGTDRGNVLKLIRSPNKTIHVSTMKIAKEAIQELTLVKKKLLVQNGQKNVQWNLIAVTGSGVYRAPASACTQVDGCLECTQMGDPMCAWITDKCYPINEHLHRRPYMVREPMKCVETAQSVNSATQPSTTRRRAMPKELIAFRSPECLCERREETTPCGIAEVIQNEVPSRSGYLPCLLFTTFGCFLGACATYMCTWWCRSPKEKPSPSPIIDAFTQSTSPSMQSDMSTRTGYSSHGPLIQTSSKQTYC</sequence>
<dbReference type="InterPro" id="IPR027231">
    <property type="entry name" value="Semaphorin"/>
</dbReference>
<feature type="signal peptide" evidence="3">
    <location>
        <begin position="1"/>
        <end position="22"/>
    </location>
</feature>
<comment type="caution">
    <text evidence="1">Lacks conserved residue(s) required for the propagation of feature annotation.</text>
</comment>
<keyword evidence="5" id="KW-1185">Reference proteome</keyword>
<protein>
    <recommendedName>
        <fullName evidence="4">Sema domain-containing protein</fullName>
    </recommendedName>
</protein>
<dbReference type="GO" id="GO:0007411">
    <property type="term" value="P:axon guidance"/>
    <property type="evidence" value="ECO:0007669"/>
    <property type="project" value="TreeGrafter"/>
</dbReference>
<evidence type="ECO:0000313" key="7">
    <source>
        <dbReference type="WBParaSite" id="MBELARI_LOCUS297"/>
    </source>
</evidence>
<name>A0AAF3F817_9BILA</name>
<dbReference type="SMART" id="SM00630">
    <property type="entry name" value="Sema"/>
    <property type="match status" value="1"/>
</dbReference>
<dbReference type="InterPro" id="IPR036352">
    <property type="entry name" value="Semap_dom_sf"/>
</dbReference>
<evidence type="ECO:0000259" key="4">
    <source>
        <dbReference type="PROSITE" id="PS51004"/>
    </source>
</evidence>
<evidence type="ECO:0000256" key="1">
    <source>
        <dbReference type="PROSITE-ProRule" id="PRU00352"/>
    </source>
</evidence>
<dbReference type="GO" id="GO:0030215">
    <property type="term" value="F:semaphorin receptor binding"/>
    <property type="evidence" value="ECO:0007669"/>
    <property type="project" value="InterPro"/>
</dbReference>
<dbReference type="GO" id="GO:0030335">
    <property type="term" value="P:positive regulation of cell migration"/>
    <property type="evidence" value="ECO:0007669"/>
    <property type="project" value="TreeGrafter"/>
</dbReference>
<dbReference type="GO" id="GO:0045499">
    <property type="term" value="F:chemorepellent activity"/>
    <property type="evidence" value="ECO:0007669"/>
    <property type="project" value="TreeGrafter"/>
</dbReference>